<evidence type="ECO:0000256" key="10">
    <source>
        <dbReference type="ARBA" id="ARBA00047538"/>
    </source>
</evidence>
<dbReference type="InterPro" id="IPR017946">
    <property type="entry name" value="PLC-like_Pdiesterase_TIM-brl"/>
</dbReference>
<evidence type="ECO:0000259" key="14">
    <source>
        <dbReference type="PROSITE" id="PS51704"/>
    </source>
</evidence>
<keyword evidence="4" id="KW-0378">Hydrolase</keyword>
<protein>
    <submittedName>
        <fullName evidence="16">Glycerophosphodiester phosphodiesterase domain-containing protein 1-like</fullName>
    </submittedName>
</protein>
<evidence type="ECO:0000256" key="13">
    <source>
        <dbReference type="SAM" id="Phobius"/>
    </source>
</evidence>
<proteinExistence type="inferred from homology"/>
<evidence type="ECO:0000256" key="4">
    <source>
        <dbReference type="ARBA" id="ARBA00022801"/>
    </source>
</evidence>
<keyword evidence="3 13" id="KW-0812">Transmembrane</keyword>
<dbReference type="PROSITE" id="PS51704">
    <property type="entry name" value="GP_PDE"/>
    <property type="match status" value="1"/>
</dbReference>
<dbReference type="SUPFAM" id="SSF51695">
    <property type="entry name" value="PLC-like phosphodiesterases"/>
    <property type="match status" value="1"/>
</dbReference>
<dbReference type="RefSeq" id="XP_014662059.1">
    <property type="nucleotide sequence ID" value="XM_014806573.1"/>
</dbReference>
<dbReference type="Gene3D" id="3.20.20.190">
    <property type="entry name" value="Phosphatidylinositol (PI) phosphodiesterase"/>
    <property type="match status" value="1"/>
</dbReference>
<keyword evidence="6" id="KW-0443">Lipid metabolism</keyword>
<comment type="catalytic activity">
    <reaction evidence="10">
        <text>N-hexadecanoyl-1-(9Z-octadecenoyl)-sn-glycero-3-phosphoethanolamine + H2O = N-hexadecanoylethanolamine + 1-(9Z-octadecenoyl)-sn-glycero-3-phosphate + H(+)</text>
        <dbReference type="Rhea" id="RHEA:53168"/>
        <dbReference type="ChEBI" id="CHEBI:15377"/>
        <dbReference type="ChEBI" id="CHEBI:15378"/>
        <dbReference type="ChEBI" id="CHEBI:71464"/>
        <dbReference type="ChEBI" id="CHEBI:74544"/>
        <dbReference type="ChEBI" id="CHEBI:85217"/>
    </reaction>
    <physiologicalReaction direction="left-to-right" evidence="10">
        <dbReference type="Rhea" id="RHEA:53169"/>
    </physiologicalReaction>
</comment>
<comment type="catalytic activity">
    <reaction evidence="9">
        <text>N-(5Z,8Z,11Z,14Z-eicosatetraenoyl)-1-(9Z-octadecenoyl)-sn-glycero-3-phosphoethanolamine + H2O = N-(5Z,8Z,11Z,14Z-eicosatetraenoyl)-ethanolamine + 1-(9Z-octadecenoyl)-sn-glycero-3-phosphate + H(+)</text>
        <dbReference type="Rhea" id="RHEA:45544"/>
        <dbReference type="ChEBI" id="CHEBI:2700"/>
        <dbReference type="ChEBI" id="CHEBI:15377"/>
        <dbReference type="ChEBI" id="CHEBI:15378"/>
        <dbReference type="ChEBI" id="CHEBI:74544"/>
        <dbReference type="ChEBI" id="CHEBI:85223"/>
    </reaction>
    <physiologicalReaction direction="left-to-right" evidence="9">
        <dbReference type="Rhea" id="RHEA:45545"/>
    </physiologicalReaction>
</comment>
<feature type="transmembrane region" description="Helical" evidence="13">
    <location>
        <begin position="142"/>
        <end position="164"/>
    </location>
</feature>
<dbReference type="Pfam" id="PF03009">
    <property type="entry name" value="GDPD"/>
    <property type="match status" value="1"/>
</dbReference>
<evidence type="ECO:0000256" key="11">
    <source>
        <dbReference type="ARBA" id="ARBA00048580"/>
    </source>
</evidence>
<evidence type="ECO:0000256" key="7">
    <source>
        <dbReference type="ARBA" id="ARBA00023136"/>
    </source>
</evidence>
<reference evidence="16" key="1">
    <citation type="submission" date="2025-08" db="UniProtKB">
        <authorList>
            <consortium name="RefSeq"/>
        </authorList>
    </citation>
    <scope>IDENTIFICATION</scope>
</reference>
<dbReference type="InterPro" id="IPR052271">
    <property type="entry name" value="GDPD-Related"/>
</dbReference>
<gene>
    <name evidence="16" type="primary">LOC106805095</name>
</gene>
<evidence type="ECO:0000313" key="16">
    <source>
        <dbReference type="RefSeq" id="XP_014662059.1"/>
    </source>
</evidence>
<comment type="catalytic activity">
    <reaction evidence="8">
        <text>1-O-hexadecyl-sn-glycero-3-phosphocholine + H2O = 1-O-hexadecyl-sn-glycero-3-phosphate + choline + H(+)</text>
        <dbReference type="Rhea" id="RHEA:41143"/>
        <dbReference type="ChEBI" id="CHEBI:15354"/>
        <dbReference type="ChEBI" id="CHEBI:15377"/>
        <dbReference type="ChEBI" id="CHEBI:15378"/>
        <dbReference type="ChEBI" id="CHEBI:64496"/>
        <dbReference type="ChEBI" id="CHEBI:77580"/>
    </reaction>
    <physiologicalReaction direction="left-to-right" evidence="8">
        <dbReference type="Rhea" id="RHEA:41144"/>
    </physiologicalReaction>
</comment>
<dbReference type="PANTHER" id="PTHR42758">
    <property type="entry name" value="PHOSPHATIDYLGLYCEROL PHOSPHOLIPASE C"/>
    <property type="match status" value="1"/>
</dbReference>
<evidence type="ECO:0000256" key="3">
    <source>
        <dbReference type="ARBA" id="ARBA00022692"/>
    </source>
</evidence>
<evidence type="ECO:0000256" key="2">
    <source>
        <dbReference type="ARBA" id="ARBA00007277"/>
    </source>
</evidence>
<keyword evidence="5 13" id="KW-1133">Transmembrane helix</keyword>
<dbReference type="InterPro" id="IPR030395">
    <property type="entry name" value="GP_PDE_dom"/>
</dbReference>
<evidence type="ECO:0000256" key="9">
    <source>
        <dbReference type="ARBA" id="ARBA00047392"/>
    </source>
</evidence>
<evidence type="ECO:0000256" key="6">
    <source>
        <dbReference type="ARBA" id="ARBA00023098"/>
    </source>
</evidence>
<comment type="catalytic activity">
    <reaction evidence="12">
        <text>N,1-di-(9Z-octadecenoyl)-sn-glycero-3-phosphoethanolamine + H2O = N-(9Z-octadecenoyl) ethanolamine + 1-(9Z-octadecenoyl)-sn-glycero-3-phosphate + H(+)</text>
        <dbReference type="Rhea" id="RHEA:56460"/>
        <dbReference type="ChEBI" id="CHEBI:15377"/>
        <dbReference type="ChEBI" id="CHEBI:15378"/>
        <dbReference type="ChEBI" id="CHEBI:71466"/>
        <dbReference type="ChEBI" id="CHEBI:74544"/>
        <dbReference type="ChEBI" id="CHEBI:85222"/>
    </reaction>
    <physiologicalReaction direction="left-to-right" evidence="12">
        <dbReference type="Rhea" id="RHEA:56461"/>
    </physiologicalReaction>
</comment>
<dbReference type="Proteomes" id="UP000695022">
    <property type="component" value="Unplaced"/>
</dbReference>
<keyword evidence="7 13" id="KW-0472">Membrane</keyword>
<feature type="domain" description="GP-PDE" evidence="14">
    <location>
        <begin position="1"/>
        <end position="254"/>
    </location>
</feature>
<comment type="catalytic activity">
    <reaction evidence="11">
        <text>1-O-(1Z-octadecenyl)-sn-glycero-3-phospho-N-hexadecanoyl-ethanolamine + H2O = 1-O-(1Z-octadecenyl)-sn-glycero-3-phosphate + N-hexadecanoylethanolamine + H(+)</text>
        <dbReference type="Rhea" id="RHEA:53184"/>
        <dbReference type="ChEBI" id="CHEBI:15377"/>
        <dbReference type="ChEBI" id="CHEBI:15378"/>
        <dbReference type="ChEBI" id="CHEBI:71464"/>
        <dbReference type="ChEBI" id="CHEBI:137009"/>
        <dbReference type="ChEBI" id="CHEBI:137017"/>
    </reaction>
    <physiologicalReaction direction="left-to-right" evidence="11">
        <dbReference type="Rhea" id="RHEA:53185"/>
    </physiologicalReaction>
</comment>
<accession>A0ABM1DQ38</accession>
<comment type="similarity">
    <text evidence="2">Belongs to the glycerophosphoryl diester phosphodiesterase family.</text>
</comment>
<evidence type="ECO:0000313" key="15">
    <source>
        <dbReference type="Proteomes" id="UP000695022"/>
    </source>
</evidence>
<evidence type="ECO:0000256" key="1">
    <source>
        <dbReference type="ARBA" id="ARBA00004370"/>
    </source>
</evidence>
<organism evidence="15 16">
    <name type="scientific">Priapulus caudatus</name>
    <name type="common">Priapulid worm</name>
    <dbReference type="NCBI Taxonomy" id="37621"/>
    <lineage>
        <taxon>Eukaryota</taxon>
        <taxon>Metazoa</taxon>
        <taxon>Ecdysozoa</taxon>
        <taxon>Scalidophora</taxon>
        <taxon>Priapulida</taxon>
        <taxon>Priapulimorpha</taxon>
        <taxon>Priapulimorphida</taxon>
        <taxon>Priapulidae</taxon>
        <taxon>Priapulus</taxon>
    </lineage>
</organism>
<keyword evidence="15" id="KW-1185">Reference proteome</keyword>
<sequence length="262" mass="31092">MTAFEHAVSVGTDMLEIDCQRTADGHVVVAHDDDLRRLTGHDARISETRLSDLPPIRRQLPVEFMSFKHTEGDDCRIPLLREVFERFRNLPMNIDIKVEDERLIRDVSQLVREFQREHITVWGNAKHTTIQKCHRENPNIPILFSFRRVVIITFSFYIGLLPFLPMKEQFLEIFLPSIFLKKDKEFFAMNKKWRLLLWFVDKLMVRRAIFEHLDRRGVHTYLWVLNDEADWLRAERLNVTGVMTDFPSKYTQFLSSNGFGQK</sequence>
<dbReference type="GeneID" id="106805095"/>
<name>A0ABM1DQ38_PRICU</name>
<evidence type="ECO:0000256" key="8">
    <source>
        <dbReference type="ARBA" id="ARBA00036083"/>
    </source>
</evidence>
<evidence type="ECO:0000256" key="5">
    <source>
        <dbReference type="ARBA" id="ARBA00022989"/>
    </source>
</evidence>
<dbReference type="PANTHER" id="PTHR42758:SF2">
    <property type="entry name" value="PHOSPHATIDYLGLYCEROL PHOSPHOLIPASE C"/>
    <property type="match status" value="1"/>
</dbReference>
<comment type="subcellular location">
    <subcellularLocation>
        <location evidence="1">Membrane</location>
    </subcellularLocation>
</comment>
<evidence type="ECO:0000256" key="12">
    <source>
        <dbReference type="ARBA" id="ARBA00048947"/>
    </source>
</evidence>